<dbReference type="PANTHER" id="PTHR47331">
    <property type="entry name" value="PHD-TYPE DOMAIN-CONTAINING PROTEIN"/>
    <property type="match status" value="1"/>
</dbReference>
<dbReference type="InterPro" id="IPR001878">
    <property type="entry name" value="Znf_CCHC"/>
</dbReference>
<dbReference type="InterPro" id="IPR008042">
    <property type="entry name" value="Retrotrans_Pao"/>
</dbReference>
<feature type="region of interest" description="Disordered" evidence="1">
    <location>
        <begin position="303"/>
        <end position="330"/>
    </location>
</feature>
<dbReference type="SUPFAM" id="SSF56672">
    <property type="entry name" value="DNA/RNA polymerases"/>
    <property type="match status" value="1"/>
</dbReference>
<dbReference type="PANTHER" id="PTHR47331:SF1">
    <property type="entry name" value="GAG-LIKE PROTEIN"/>
    <property type="match status" value="1"/>
</dbReference>
<dbReference type="EnsemblMetazoa" id="AALFPA23_013826.R20054">
    <property type="protein sequence ID" value="AALFPA23_013826.P20054"/>
    <property type="gene ID" value="AALFPA23_013826"/>
</dbReference>
<dbReference type="Proteomes" id="UP000069940">
    <property type="component" value="Unassembled WGS sequence"/>
</dbReference>
<dbReference type="InterPro" id="IPR040676">
    <property type="entry name" value="DUF5641"/>
</dbReference>
<dbReference type="Gene3D" id="3.30.420.10">
    <property type="entry name" value="Ribonuclease H-like superfamily/Ribonuclease H"/>
    <property type="match status" value="1"/>
</dbReference>
<evidence type="ECO:0000313" key="4">
    <source>
        <dbReference type="Proteomes" id="UP000069940"/>
    </source>
</evidence>
<feature type="region of interest" description="Disordered" evidence="1">
    <location>
        <begin position="404"/>
        <end position="427"/>
    </location>
</feature>
<dbReference type="SMART" id="SM00343">
    <property type="entry name" value="ZnF_C2HC"/>
    <property type="match status" value="2"/>
</dbReference>
<feature type="domain" description="Integrase catalytic" evidence="2">
    <location>
        <begin position="1423"/>
        <end position="1625"/>
    </location>
</feature>
<dbReference type="RefSeq" id="XP_062703814.1">
    <property type="nucleotide sequence ID" value="XM_062847830.1"/>
</dbReference>
<dbReference type="Pfam" id="PF18701">
    <property type="entry name" value="DUF5641"/>
    <property type="match status" value="1"/>
</dbReference>
<sequence length="1742" mass="196781">MPDEKRLKAKETKRKNVLEALKRLDAFVKNYDPDQHQQEVPHRLDRLEKVWCAYEIVQEEYEEMDDSEEFVQKNLELRGTVEELYFRVKAGLSSKVPPPPSPTVAVAPAAPAAQPTLANVKLPTISLPEFDGDFNNWLTFHDTFMSMIHSSTEISQVQKFHYLRAALKGEAARLIQSITITANNYAVAWDTLVNRYSNKAILRKKHIRALLKHPKIPNNNVEALHKIVDEFQRHTKVLEQLGEPVDQFSSILIELLEDKLDDASLTAWEESIATNAHPTYNEMVDFLQKRARILETISINRPQNNASKSFSHPSAQKKPSQPRLSSNAATEVSSKSFPMCPACEKQKHSIFDCSIFNGLDPQGRMKVVTEKRLCSNCFRSDHFARNCRSKFSCKHCSRRHHSMIHPGPAEMEKSAPESGSGNPLPGPSSVVTAVAAIPTPEVVSTVKSSNASVLLTTVVLIVVDVYGQEHVARALLDTGSQPNAISERLCQLLHLPRKTVNVPIAGVDSTVTNAKHEVRAEIRSRVVNFSESLEFLVLRRVTSDTPSASFSTSRWNIPENFALADPDFNTCRKVDMIIGAAHFYPFLRDGRFRLIDQGPLLVETVFGWIVSGKFENPAECSNRPAVTCHVATVTSVSEQLERFWRIEELNGSDYSVDEQKCEDYYRETVSRDPSGRYVVRMPKHPEHDRMLGSSKLSAVRRLKWLELKLAKDENMRIQYHDFLREYVALGHMTPVPDGEEGSSNVFYLPHHPVLKESSSTTKVRVVFDGSAKTSSGYSLNDSLLVGPVVQDELLSLILRFRKFPVALVADIEKMYRQVSMNPADRPLQRILWRFDASEPIQTYELGTVTYGLAPSSFLATRTLLQLVEDEGTPFPKASTAIKKNVYVDDLISGHNSIEEAIELREELDCLLQKGGFRFRKWCSNSLPVLAGLPSELLGTQSSLKFDPEESIKTLGIRWEPEADLFRFDVSVTIQNKSPTKRTILSTIAQLYDPLGLISPVVVQAKILMQNLWLLALDWDDEVSPDLQRKWAQFCEQLPTLSNFRIERFAFAPGFQSAELHCFADASELAYGACIYVRSVAADGQVQVNLLASKSKVAPLKPLSIPRLELCAALLASRLYEKIVGSLDMEFAGSFFWSDSTIVLQWMKAPPRTWKTFVANRIAEIQASTVTSHWQHVSGKENPADMISRGVFVEELIRSELWKHGPPWLREDKSTWPSQGIPETKFSVEELELKKNVILTTQILHPDPLFERFSSYQTLLNVVGFCFRFCHNARYKQRRNSSSVLSVAELHHARTALVKLVQAETFPDDLQRLKKGFMVSSKSPLRLLSPFLDADGLIRVGGRLRLADTSYDVKHQIVLPGFHTFTRLLLKFHHRKLVHGGIQMTLAVVRDEFWPLNGRKAVRSAIRSCYECSRANPQPIQQPIGQLPIVRVTANEAFVCTGVDYCGPVFLKPVHRKAAARKSYICVFVCLSTKAVHLELVSDLSTPAFLMALDRFVWRRNRPQHLYSDNGTNFIGAKNALHKVYQMLQPGPDSDKISKHLAEENIQWHLIPPRAPNFGGLWEAAVKVAKAHLVRQLGSSLLSFEELTTILIRIEGCMNSRPLLPLSSDPNDLGTLTPAHFLVRNMIRPLPEVDIRNVPLNRLNQYEKLQKYSQNFWYRWRNEYLKELNQQYCANPKRYQVNVGDIVILKDESLGPARWPLARVMETHPGPDGVTRVATLRTSSGILKRAVSKICPLECATEG</sequence>
<reference evidence="4" key="1">
    <citation type="journal article" date="2015" name="Proc. Natl. Acad. Sci. U.S.A.">
        <title>Genome sequence of the Asian Tiger mosquito, Aedes albopictus, reveals insights into its biology, genetics, and evolution.</title>
        <authorList>
            <person name="Chen X.G."/>
            <person name="Jiang X."/>
            <person name="Gu J."/>
            <person name="Xu M."/>
            <person name="Wu Y."/>
            <person name="Deng Y."/>
            <person name="Zhang C."/>
            <person name="Bonizzoni M."/>
            <person name="Dermauw W."/>
            <person name="Vontas J."/>
            <person name="Armbruster P."/>
            <person name="Huang X."/>
            <person name="Yang Y."/>
            <person name="Zhang H."/>
            <person name="He W."/>
            <person name="Peng H."/>
            <person name="Liu Y."/>
            <person name="Wu K."/>
            <person name="Chen J."/>
            <person name="Lirakis M."/>
            <person name="Topalis P."/>
            <person name="Van Leeuwen T."/>
            <person name="Hall A.B."/>
            <person name="Jiang X."/>
            <person name="Thorpe C."/>
            <person name="Mueller R.L."/>
            <person name="Sun C."/>
            <person name="Waterhouse R.M."/>
            <person name="Yan G."/>
            <person name="Tu Z.J."/>
            <person name="Fang X."/>
            <person name="James A.A."/>
        </authorList>
    </citation>
    <scope>NUCLEOTIDE SEQUENCE [LARGE SCALE GENOMIC DNA]</scope>
    <source>
        <strain evidence="4">Foshan</strain>
    </source>
</reference>
<dbReference type="InterPro" id="IPR036397">
    <property type="entry name" value="RNaseH_sf"/>
</dbReference>
<dbReference type="PROSITE" id="PS50994">
    <property type="entry name" value="INTEGRASE"/>
    <property type="match status" value="1"/>
</dbReference>
<evidence type="ECO:0000259" key="2">
    <source>
        <dbReference type="PROSITE" id="PS50994"/>
    </source>
</evidence>
<dbReference type="InterPro" id="IPR043502">
    <property type="entry name" value="DNA/RNA_pol_sf"/>
</dbReference>
<reference evidence="3" key="2">
    <citation type="submission" date="2025-05" db="UniProtKB">
        <authorList>
            <consortium name="EnsemblMetazoa"/>
        </authorList>
    </citation>
    <scope>IDENTIFICATION</scope>
    <source>
        <strain evidence="3">Foshan</strain>
    </source>
</reference>
<evidence type="ECO:0000313" key="3">
    <source>
        <dbReference type="EnsemblMetazoa" id="AALFPA23_013826.P20054"/>
    </source>
</evidence>
<dbReference type="InterPro" id="IPR012337">
    <property type="entry name" value="RNaseH-like_sf"/>
</dbReference>
<dbReference type="Gene3D" id="2.40.70.10">
    <property type="entry name" value="Acid Proteases"/>
    <property type="match status" value="1"/>
</dbReference>
<proteinExistence type="predicted"/>
<dbReference type="Pfam" id="PF17921">
    <property type="entry name" value="Integrase_H2C2"/>
    <property type="match status" value="1"/>
</dbReference>
<dbReference type="Pfam" id="PF05380">
    <property type="entry name" value="Peptidase_A17"/>
    <property type="match status" value="1"/>
</dbReference>
<feature type="compositionally biased region" description="Low complexity" evidence="1">
    <location>
        <begin position="416"/>
        <end position="427"/>
    </location>
</feature>
<dbReference type="SUPFAM" id="SSF53098">
    <property type="entry name" value="Ribonuclease H-like"/>
    <property type="match status" value="1"/>
</dbReference>
<dbReference type="CDD" id="cd01644">
    <property type="entry name" value="RT_pepA17"/>
    <property type="match status" value="1"/>
</dbReference>
<organism evidence="3 4">
    <name type="scientific">Aedes albopictus</name>
    <name type="common">Asian tiger mosquito</name>
    <name type="synonym">Stegomyia albopicta</name>
    <dbReference type="NCBI Taxonomy" id="7160"/>
    <lineage>
        <taxon>Eukaryota</taxon>
        <taxon>Metazoa</taxon>
        <taxon>Ecdysozoa</taxon>
        <taxon>Arthropoda</taxon>
        <taxon>Hexapoda</taxon>
        <taxon>Insecta</taxon>
        <taxon>Pterygota</taxon>
        <taxon>Neoptera</taxon>
        <taxon>Endopterygota</taxon>
        <taxon>Diptera</taxon>
        <taxon>Nematocera</taxon>
        <taxon>Culicoidea</taxon>
        <taxon>Culicidae</taxon>
        <taxon>Culicinae</taxon>
        <taxon>Aedini</taxon>
        <taxon>Aedes</taxon>
        <taxon>Stegomyia</taxon>
    </lineage>
</organism>
<name>A0ABM1Z0G8_AEDAL</name>
<keyword evidence="4" id="KW-1185">Reference proteome</keyword>
<dbReference type="InterPro" id="IPR001584">
    <property type="entry name" value="Integrase_cat-core"/>
</dbReference>
<protein>
    <recommendedName>
        <fullName evidence="2">Integrase catalytic domain-containing protein</fullName>
    </recommendedName>
</protein>
<dbReference type="InterPro" id="IPR021109">
    <property type="entry name" value="Peptidase_aspartic_dom_sf"/>
</dbReference>
<accession>A0ABM1Z0G8</accession>
<dbReference type="CDD" id="cd00303">
    <property type="entry name" value="retropepsin_like"/>
    <property type="match status" value="1"/>
</dbReference>
<dbReference type="InterPro" id="IPR041588">
    <property type="entry name" value="Integrase_H2C2"/>
</dbReference>
<evidence type="ECO:0000256" key="1">
    <source>
        <dbReference type="SAM" id="MobiDB-lite"/>
    </source>
</evidence>
<dbReference type="Pfam" id="PF03564">
    <property type="entry name" value="DUF1759"/>
    <property type="match status" value="1"/>
</dbReference>
<dbReference type="InterPro" id="IPR005312">
    <property type="entry name" value="DUF1759"/>
</dbReference>
<dbReference type="GeneID" id="134286246"/>